<feature type="compositionally biased region" description="Low complexity" evidence="23">
    <location>
        <begin position="358"/>
        <end position="384"/>
    </location>
</feature>
<organism evidence="25 26">
    <name type="scientific">Galendromus occidentalis</name>
    <name type="common">western predatory mite</name>
    <dbReference type="NCBI Taxonomy" id="34638"/>
    <lineage>
        <taxon>Eukaryota</taxon>
        <taxon>Metazoa</taxon>
        <taxon>Ecdysozoa</taxon>
        <taxon>Arthropoda</taxon>
        <taxon>Chelicerata</taxon>
        <taxon>Arachnida</taxon>
        <taxon>Acari</taxon>
        <taxon>Parasitiformes</taxon>
        <taxon>Mesostigmata</taxon>
        <taxon>Gamasina</taxon>
        <taxon>Phytoseioidea</taxon>
        <taxon>Phytoseiidae</taxon>
        <taxon>Typhlodrominae</taxon>
        <taxon>Galendromus</taxon>
    </lineage>
</organism>
<evidence type="ECO:0000256" key="10">
    <source>
        <dbReference type="ARBA" id="ARBA00022703"/>
    </source>
</evidence>
<feature type="compositionally biased region" description="Low complexity" evidence="23">
    <location>
        <begin position="83"/>
        <end position="101"/>
    </location>
</feature>
<evidence type="ECO:0000256" key="19">
    <source>
        <dbReference type="ARBA" id="ARBA00029739"/>
    </source>
</evidence>
<dbReference type="PROSITE" id="PS00299">
    <property type="entry name" value="UBIQUITIN_1"/>
    <property type="match status" value="1"/>
</dbReference>
<dbReference type="InterPro" id="IPR029071">
    <property type="entry name" value="Ubiquitin-like_domsf"/>
</dbReference>
<dbReference type="GeneID" id="100902344"/>
<evidence type="ECO:0000256" key="5">
    <source>
        <dbReference type="ARBA" id="ARBA00021614"/>
    </source>
</evidence>
<dbReference type="SUPFAM" id="SSF54236">
    <property type="entry name" value="Ubiquitin-like"/>
    <property type="match status" value="1"/>
</dbReference>
<keyword evidence="17" id="KW-0143">Chaperone</keyword>
<proteinExistence type="predicted"/>
<keyword evidence="7" id="KW-0963">Cytoplasm</keyword>
<evidence type="ECO:0000256" key="8">
    <source>
        <dbReference type="ARBA" id="ARBA00022525"/>
    </source>
</evidence>
<evidence type="ECO:0000256" key="23">
    <source>
        <dbReference type="SAM" id="MobiDB-lite"/>
    </source>
</evidence>
<dbReference type="GO" id="GO:0002376">
    <property type="term" value="P:immune system process"/>
    <property type="evidence" value="ECO:0007669"/>
    <property type="project" value="UniProtKB-KW"/>
</dbReference>
<dbReference type="PANTHER" id="PTHR15204">
    <property type="entry name" value="LARGE PROLINE-RICH PROTEIN BAG6"/>
    <property type="match status" value="1"/>
</dbReference>
<feature type="compositionally biased region" description="Low complexity" evidence="23">
    <location>
        <begin position="206"/>
        <end position="217"/>
    </location>
</feature>
<evidence type="ECO:0000256" key="20">
    <source>
        <dbReference type="ARBA" id="ARBA00030033"/>
    </source>
</evidence>
<evidence type="ECO:0000256" key="14">
    <source>
        <dbReference type="ARBA" id="ARBA00022859"/>
    </source>
</evidence>
<dbReference type="InterPro" id="IPR021925">
    <property type="entry name" value="BAG6"/>
</dbReference>
<keyword evidence="16" id="KW-0007">Acetylation</keyword>
<dbReference type="Pfam" id="PF00240">
    <property type="entry name" value="ubiquitin"/>
    <property type="match status" value="1"/>
</dbReference>
<dbReference type="SMART" id="SM00213">
    <property type="entry name" value="UBQ"/>
    <property type="match status" value="1"/>
</dbReference>
<feature type="region of interest" description="Disordered" evidence="23">
    <location>
        <begin position="354"/>
        <end position="449"/>
    </location>
</feature>
<dbReference type="GO" id="GO:0031593">
    <property type="term" value="F:polyubiquitin modification-dependent protein binding"/>
    <property type="evidence" value="ECO:0007669"/>
    <property type="project" value="TreeGrafter"/>
</dbReference>
<evidence type="ECO:0000313" key="26">
    <source>
        <dbReference type="RefSeq" id="XP_003740544.1"/>
    </source>
</evidence>
<keyword evidence="13" id="KW-0156">Chromatin regulator</keyword>
<dbReference type="Proteomes" id="UP000694867">
    <property type="component" value="Unplaced"/>
</dbReference>
<evidence type="ECO:0000256" key="17">
    <source>
        <dbReference type="ARBA" id="ARBA00023186"/>
    </source>
</evidence>
<dbReference type="GO" id="GO:0006325">
    <property type="term" value="P:chromatin organization"/>
    <property type="evidence" value="ECO:0007669"/>
    <property type="project" value="UniProtKB-KW"/>
</dbReference>
<feature type="compositionally biased region" description="Low complexity" evidence="23">
    <location>
        <begin position="436"/>
        <end position="449"/>
    </location>
</feature>
<dbReference type="GO" id="GO:0007283">
    <property type="term" value="P:spermatogenesis"/>
    <property type="evidence" value="ECO:0007669"/>
    <property type="project" value="UniProtKB-KW"/>
</dbReference>
<evidence type="ECO:0000256" key="9">
    <source>
        <dbReference type="ARBA" id="ARBA00022553"/>
    </source>
</evidence>
<feature type="region of interest" description="Disordered" evidence="23">
    <location>
        <begin position="77"/>
        <end position="107"/>
    </location>
</feature>
<dbReference type="GO" id="GO:0005576">
    <property type="term" value="C:extracellular region"/>
    <property type="evidence" value="ECO:0007669"/>
    <property type="project" value="UniProtKB-SubCell"/>
</dbReference>
<keyword evidence="8" id="KW-0964">Secreted</keyword>
<feature type="compositionally biased region" description="Low complexity" evidence="23">
    <location>
        <begin position="494"/>
        <end position="509"/>
    </location>
</feature>
<evidence type="ECO:0000256" key="1">
    <source>
        <dbReference type="ARBA" id="ARBA00002067"/>
    </source>
</evidence>
<feature type="compositionally biased region" description="Low complexity" evidence="23">
    <location>
        <begin position="402"/>
        <end position="412"/>
    </location>
</feature>
<protein>
    <recommendedName>
        <fullName evidence="5">Large proline-rich protein BAG6</fullName>
    </recommendedName>
    <alternativeName>
        <fullName evidence="20">BCL2-associated athanogene 6</fullName>
    </alternativeName>
    <alternativeName>
        <fullName evidence="19">HLA-B-associated transcript 3</fullName>
    </alternativeName>
</protein>
<evidence type="ECO:0000256" key="16">
    <source>
        <dbReference type="ARBA" id="ARBA00022990"/>
    </source>
</evidence>
<evidence type="ECO:0000256" key="6">
    <source>
        <dbReference type="ARBA" id="ARBA00022448"/>
    </source>
</evidence>
<keyword evidence="25" id="KW-1185">Reference proteome</keyword>
<evidence type="ECO:0000256" key="2">
    <source>
        <dbReference type="ARBA" id="ARBA00004123"/>
    </source>
</evidence>
<dbReference type="GO" id="GO:0005634">
    <property type="term" value="C:nucleus"/>
    <property type="evidence" value="ECO:0007669"/>
    <property type="project" value="UniProtKB-SubCell"/>
</dbReference>
<dbReference type="KEGG" id="goe:100902344"/>
<dbReference type="Pfam" id="PF12057">
    <property type="entry name" value="BAG6"/>
    <property type="match status" value="1"/>
</dbReference>
<dbReference type="AlphaFoldDB" id="A0AAJ6VVW9"/>
<comment type="subcellular location">
    <subcellularLocation>
        <location evidence="3">Cytoplasm</location>
        <location evidence="3">Cytosol</location>
    </subcellularLocation>
    <subcellularLocation>
        <location evidence="2">Nucleus</location>
    </subcellularLocation>
    <subcellularLocation>
        <location evidence="4">Secreted</location>
        <location evidence="4">Extracellular exosome</location>
    </subcellularLocation>
</comment>
<dbReference type="InterPro" id="IPR000626">
    <property type="entry name" value="Ubiquitin-like_dom"/>
</dbReference>
<evidence type="ECO:0000256" key="7">
    <source>
        <dbReference type="ARBA" id="ARBA00022490"/>
    </source>
</evidence>
<dbReference type="RefSeq" id="XP_003740544.1">
    <property type="nucleotide sequence ID" value="XM_003740496.1"/>
</dbReference>
<evidence type="ECO:0000256" key="4">
    <source>
        <dbReference type="ARBA" id="ARBA00004550"/>
    </source>
</evidence>
<evidence type="ECO:0000256" key="18">
    <source>
        <dbReference type="ARBA" id="ARBA00023242"/>
    </source>
</evidence>
<feature type="compositionally biased region" description="Low complexity" evidence="23">
    <location>
        <begin position="557"/>
        <end position="591"/>
    </location>
</feature>
<keyword evidence="6" id="KW-0813">Transport</keyword>
<dbReference type="GO" id="GO:0006915">
    <property type="term" value="P:apoptotic process"/>
    <property type="evidence" value="ECO:0007669"/>
    <property type="project" value="UniProtKB-KW"/>
</dbReference>
<feature type="region of interest" description="Disordered" evidence="23">
    <location>
        <begin position="554"/>
        <end position="604"/>
    </location>
</feature>
<evidence type="ECO:0000256" key="22">
    <source>
        <dbReference type="ARBA" id="ARBA00046936"/>
    </source>
</evidence>
<keyword evidence="10" id="KW-0053">Apoptosis</keyword>
<feature type="domain" description="Ubiquitin-like" evidence="24">
    <location>
        <begin position="3"/>
        <end position="67"/>
    </location>
</feature>
<keyword evidence="11" id="KW-0677">Repeat</keyword>
<dbReference type="GO" id="GO:0071818">
    <property type="term" value="C:BAT3 complex"/>
    <property type="evidence" value="ECO:0007669"/>
    <property type="project" value="TreeGrafter"/>
</dbReference>
<name>A0AAJ6VVW9_9ACAR</name>
<dbReference type="GO" id="GO:0051787">
    <property type="term" value="F:misfolded protein binding"/>
    <property type="evidence" value="ECO:0007669"/>
    <property type="project" value="TreeGrafter"/>
</dbReference>
<dbReference type="GO" id="GO:0030154">
    <property type="term" value="P:cell differentiation"/>
    <property type="evidence" value="ECO:0007669"/>
    <property type="project" value="UniProtKB-KW"/>
</dbReference>
<evidence type="ECO:0000259" key="24">
    <source>
        <dbReference type="PROSITE" id="PS50053"/>
    </source>
</evidence>
<evidence type="ECO:0000256" key="12">
    <source>
        <dbReference type="ARBA" id="ARBA00022782"/>
    </source>
</evidence>
<keyword evidence="9" id="KW-0597">Phosphoprotein</keyword>
<keyword evidence="15" id="KW-0744">Spermatogenesis</keyword>
<keyword evidence="12" id="KW-0221">Differentiation</keyword>
<feature type="compositionally biased region" description="Polar residues" evidence="23">
    <location>
        <begin position="413"/>
        <end position="424"/>
    </location>
</feature>
<dbReference type="PROSITE" id="PS50053">
    <property type="entry name" value="UBIQUITIN_2"/>
    <property type="match status" value="1"/>
</dbReference>
<evidence type="ECO:0000256" key="15">
    <source>
        <dbReference type="ARBA" id="ARBA00022871"/>
    </source>
</evidence>
<dbReference type="Gene3D" id="3.10.20.90">
    <property type="entry name" value="Phosphatidylinositol 3-kinase Catalytic Subunit, Chain A, domain 1"/>
    <property type="match status" value="1"/>
</dbReference>
<feature type="region of interest" description="Disordered" evidence="23">
    <location>
        <begin position="201"/>
        <end position="244"/>
    </location>
</feature>
<accession>A0AAJ6VVW9</accession>
<feature type="region of interest" description="Disordered" evidence="23">
    <location>
        <begin position="868"/>
        <end position="896"/>
    </location>
</feature>
<comment type="subunit">
    <text evidence="22">Component of the BAG6/BAT3 complex, also named BAT3 complex, at least composed of BAG6, UBL4A and GET4/TRC35. Interacts with GET4; the interaction is direct and localizes BAG6 in the cytosol. Interacts with UBL4A; the interaction is direct and required for UBL4A protein stability. Interacts with AIFM1. Interacts with HSPA2. Interacts with CTCFL. Interacts with p300/EP300. Interacts (via ubiquitin-like domain) with RNF126; required for BAG6-dependent ubiquitination of proteins mislocalized to the cytosol. Interacts (via ubiquitin-like domain) with SGTA; SGTA competes with RNF126 by binding the same region of BAG6, thereby promoting deubiquitination of BAG6-target proteins and rescuing them from degradation. Interacts with ricin A chain. Interacts with VCP and AMFR; both form the VCP/p97-AMFR/gp78 complex. Interacts with SYVN1. Interacts with USP13; the interaction is direct and may mediate UBL4A deubiquitination. Interacts with ZFAND2B. Interacts with KPNA2. Interacts with UBQLN4.</text>
</comment>
<keyword evidence="18" id="KW-0539">Nucleus</keyword>
<keyword evidence="14" id="KW-0391">Immunity</keyword>
<dbReference type="GO" id="GO:0036503">
    <property type="term" value="P:ERAD pathway"/>
    <property type="evidence" value="ECO:0007669"/>
    <property type="project" value="TreeGrafter"/>
</dbReference>
<reference evidence="26" key="1">
    <citation type="submission" date="2025-08" db="UniProtKB">
        <authorList>
            <consortium name="RefSeq"/>
        </authorList>
    </citation>
    <scope>IDENTIFICATION</scope>
</reference>
<evidence type="ECO:0000256" key="3">
    <source>
        <dbReference type="ARBA" id="ARBA00004514"/>
    </source>
</evidence>
<evidence type="ECO:0000313" key="25">
    <source>
        <dbReference type="Proteomes" id="UP000694867"/>
    </source>
</evidence>
<feature type="region of interest" description="Disordered" evidence="23">
    <location>
        <begin position="475"/>
        <end position="522"/>
    </location>
</feature>
<dbReference type="PANTHER" id="PTHR15204:SF0">
    <property type="entry name" value="LARGE PROLINE-RICH PROTEIN BAG6"/>
    <property type="match status" value="1"/>
</dbReference>
<feature type="compositionally biased region" description="Polar residues" evidence="23">
    <location>
        <begin position="510"/>
        <end position="522"/>
    </location>
</feature>
<gene>
    <name evidence="26" type="primary">LOC100902344</name>
</gene>
<comment type="function">
    <text evidence="21">Involved in DNA damage-induced apoptosis: following DNA damage, accumulates in the nucleus and forms a complex with p300/EP300, enhancing p300/EP300-mediated p53/TP53 acetylation leading to increase p53/TP53 transcriptional activity. When nuclear, may also act as a component of some chromatin regulator complex that regulates histone 3 'Lys-4' dimethylation (H3K4me2).</text>
</comment>
<evidence type="ECO:0000256" key="13">
    <source>
        <dbReference type="ARBA" id="ARBA00022853"/>
    </source>
</evidence>
<dbReference type="InterPro" id="IPR019954">
    <property type="entry name" value="Ubiquitin_CS"/>
</dbReference>
<sequence>MPTEVTVKTLDSNQYQFKIPDEFTVKEFKEHIASEVNVPWDKQRIIFGGKVLQDDRKLADCHVDKKTVHLVQKLPTLNPIPESGASSSSSSQRPSQQHPGSIHIPLNRSPGTLIVEAIIPPEQIQPGDQIEQIIRQVISTMGNINPMGVETGVSPEAGAYINQRELIRRLRTIRFLFRVAFSGVNALEGRPTETFLARNHAEGSRAANAEGGTAADASPDAGLSPPNATPRQPNRPFSYLTDQEISPTRENLSRVYQELDCLQERLRPFTVRYRELLARPNVTADDLNEQPTRQLTSRMALTLHAMSHIQHHLSDLEIDPRHPDQITSRQEVIPMAIHGRVNLDSVAFLTNVQERGPASSQQQQAGGRMTVGQAASQAAGQAAGRQPSIHVEVTRRVPEPAPSAQGSSQAASRDQTSTGTQTSRAEARAPGDTANQPSAPLSQLSQLQQQAQQHVQNIFSHFDIVGRFTDTAFRTRERRGSVPNSEAPSREDTTASNTTTNTTDTPTTTGSSMNSGPRPTTATINVTSQILSQGIGQFDPFLACDSVWTHFDRSAASRRGASQRSSSAPAPTRRTAAPSAAAALSRPAGASVNARAAGPRNLSGAASTDSIDFTFMTSSNFEEVLRMIFPNVQPAGLIRSMPFGDLIEWNFEQGAESDFFTGLLRVLLTELQSVDFLQVILQQRLSLLNSLREPLQNYLRQRLLNGMPQTPELVEVRVNEITNSWSSQLPLGIPEANILPGIDIRATLVSFLRTRLVTLFAFILNSSSDQEEFGINLFMQCRDAIGHACVLLALCCDDAVESVDRILDARMRNLDGVYHGPFPAEIMRRLRGNATPASQADEDALRRFIVRTQPADASAPVMMDVDQPNGSAESSIDSSNNLISTESRGPNRTTAPVSHEVALGALQDAASAGDPSESRVWRGVVPSSWAPIIARDVQSQSIQQRPLSDAYIEGMPSKRRRLMKSTNPSKLSNVHASLQEAIQRAGVRPRTSLEALGADLERNKMKLQDSLQKTIRDRLARRLTEDKDFESDKFPYAKRMAE</sequence>
<comment type="function">
    <text evidence="1">Released extracellularly via exosomes, it is a ligand of the natural killer/NK cells receptor NCR3 and stimulates NK cells cytotoxicity. It may thereby trigger NK cells cytotoxicity against neighboring tumor cells and immature myeloid dendritic cells (DC).</text>
</comment>
<evidence type="ECO:0000256" key="21">
    <source>
        <dbReference type="ARBA" id="ARBA00046003"/>
    </source>
</evidence>
<evidence type="ECO:0000256" key="11">
    <source>
        <dbReference type="ARBA" id="ARBA00022737"/>
    </source>
</evidence>